<dbReference type="PROSITE" id="PS50011">
    <property type="entry name" value="PROTEIN_KINASE_DOM"/>
    <property type="match status" value="1"/>
</dbReference>
<evidence type="ECO:0000259" key="1">
    <source>
        <dbReference type="PROSITE" id="PS50011"/>
    </source>
</evidence>
<evidence type="ECO:0000313" key="2">
    <source>
        <dbReference type="Proteomes" id="UP001652623"/>
    </source>
</evidence>
<evidence type="ECO:0000313" key="4">
    <source>
        <dbReference type="RefSeq" id="XP_060671223.1"/>
    </source>
</evidence>
<dbReference type="RefSeq" id="XP_060671223.1">
    <property type="nucleotide sequence ID" value="XM_060815240.1"/>
</dbReference>
<dbReference type="SUPFAM" id="SSF56112">
    <property type="entry name" value="Protein kinase-like (PK-like)"/>
    <property type="match status" value="1"/>
</dbReference>
<dbReference type="RefSeq" id="XP_048332640.1">
    <property type="nucleotide sequence ID" value="XM_048476683.2"/>
</dbReference>
<dbReference type="InterPro" id="IPR001245">
    <property type="entry name" value="Ser-Thr/Tyr_kinase_cat_dom"/>
</dbReference>
<protein>
    <submittedName>
        <fullName evidence="3 4">Cysteine-rich receptor-like protein kinase 10</fullName>
    </submittedName>
</protein>
<sequence>MEPKISDFGVARTFEVDQTRGNTSRIVGTYGYMSPEYAMRGQFSVKSDVYSFGVLAIEIISGKRNNTFYQSGRAEDLLSYAWELWKEGKSLELIDPVLRESYSEDEVVRCIQLGLLCVEQNPEDRPTMTSVLTMLTRHHLKLPLPQRPGFFIQTESDNHSHQSVNEVSISEQNPR</sequence>
<dbReference type="Gene3D" id="1.10.510.10">
    <property type="entry name" value="Transferase(Phosphotransferase) domain 1"/>
    <property type="match status" value="1"/>
</dbReference>
<gene>
    <name evidence="3 4" type="primary">LOC107423548</name>
</gene>
<proteinExistence type="predicted"/>
<dbReference type="Pfam" id="PF07714">
    <property type="entry name" value="PK_Tyr_Ser-Thr"/>
    <property type="match status" value="1"/>
</dbReference>
<feature type="domain" description="Protein kinase" evidence="1">
    <location>
        <begin position="1"/>
        <end position="142"/>
    </location>
</feature>
<keyword evidence="2" id="KW-1185">Reference proteome</keyword>
<organism evidence="2 4">
    <name type="scientific">Ziziphus jujuba</name>
    <name type="common">Chinese jujube</name>
    <name type="synonym">Ziziphus sativa</name>
    <dbReference type="NCBI Taxonomy" id="326968"/>
    <lineage>
        <taxon>Eukaryota</taxon>
        <taxon>Viridiplantae</taxon>
        <taxon>Streptophyta</taxon>
        <taxon>Embryophyta</taxon>
        <taxon>Tracheophyta</taxon>
        <taxon>Spermatophyta</taxon>
        <taxon>Magnoliopsida</taxon>
        <taxon>eudicotyledons</taxon>
        <taxon>Gunneridae</taxon>
        <taxon>Pentapetalae</taxon>
        <taxon>rosids</taxon>
        <taxon>fabids</taxon>
        <taxon>Rosales</taxon>
        <taxon>Rhamnaceae</taxon>
        <taxon>Paliureae</taxon>
        <taxon>Ziziphus</taxon>
    </lineage>
</organism>
<accession>A0ABM4A3B8</accession>
<evidence type="ECO:0000313" key="3">
    <source>
        <dbReference type="RefSeq" id="XP_048332640.1"/>
    </source>
</evidence>
<name>A0ABM4A3B8_ZIZJJ</name>
<dbReference type="InterPro" id="IPR011009">
    <property type="entry name" value="Kinase-like_dom_sf"/>
</dbReference>
<reference evidence="3 4" key="1">
    <citation type="submission" date="2025-05" db="UniProtKB">
        <authorList>
            <consortium name="RefSeq"/>
        </authorList>
    </citation>
    <scope>IDENTIFICATION</scope>
    <source>
        <tissue evidence="3 4">Seedling</tissue>
    </source>
</reference>
<dbReference type="Proteomes" id="UP001652623">
    <property type="component" value="Chromosome 3"/>
</dbReference>
<dbReference type="PANTHER" id="PTHR27006:SF606">
    <property type="entry name" value="INTERLEUKIN-1 RECEPTOR-ASSOCIATED KINASE 4"/>
    <property type="match status" value="1"/>
</dbReference>
<dbReference type="PANTHER" id="PTHR27006">
    <property type="entry name" value="PROMASTIGOTE SURFACE ANTIGEN PROTEIN PSA"/>
    <property type="match status" value="1"/>
</dbReference>
<dbReference type="GeneID" id="107423548"/>
<dbReference type="InterPro" id="IPR000719">
    <property type="entry name" value="Prot_kinase_dom"/>
</dbReference>